<keyword evidence="2" id="KW-1133">Transmembrane helix</keyword>
<feature type="region of interest" description="Disordered" evidence="1">
    <location>
        <begin position="1"/>
        <end position="88"/>
    </location>
</feature>
<feature type="compositionally biased region" description="Polar residues" evidence="1">
    <location>
        <begin position="33"/>
        <end position="54"/>
    </location>
</feature>
<proteinExistence type="predicted"/>
<evidence type="ECO:0000313" key="4">
    <source>
        <dbReference type="Proteomes" id="UP000287609"/>
    </source>
</evidence>
<protein>
    <submittedName>
        <fullName evidence="3">Flagellar motor switch protein FliN</fullName>
    </submittedName>
</protein>
<keyword evidence="3" id="KW-0969">Cilium</keyword>
<comment type="caution">
    <text evidence="3">The sequence shown here is derived from an EMBL/GenBank/DDBJ whole genome shotgun (WGS) entry which is preliminary data.</text>
</comment>
<keyword evidence="3" id="KW-0282">Flagellum</keyword>
<dbReference type="EMBL" id="QXGM01000004">
    <property type="protein sequence ID" value="RSX53378.1"/>
    <property type="molecule type" value="Genomic_DNA"/>
</dbReference>
<keyword evidence="3" id="KW-0966">Cell projection</keyword>
<dbReference type="RefSeq" id="WP_125964128.1">
    <property type="nucleotide sequence ID" value="NZ_QXGM01000004.1"/>
</dbReference>
<gene>
    <name evidence="3" type="ORF">D2E26_1420</name>
</gene>
<organism evidence="3 4">
    <name type="scientific">Bifidobacterium dolichotidis</name>
    <dbReference type="NCBI Taxonomy" id="2306976"/>
    <lineage>
        <taxon>Bacteria</taxon>
        <taxon>Bacillati</taxon>
        <taxon>Actinomycetota</taxon>
        <taxon>Actinomycetes</taxon>
        <taxon>Bifidobacteriales</taxon>
        <taxon>Bifidobacteriaceae</taxon>
        <taxon>Bifidobacterium</taxon>
    </lineage>
</organism>
<dbReference type="OrthoDB" id="3261230at2"/>
<keyword evidence="2" id="KW-0812">Transmembrane</keyword>
<dbReference type="AlphaFoldDB" id="A0A430FKZ5"/>
<keyword evidence="4" id="KW-1185">Reference proteome</keyword>
<evidence type="ECO:0000256" key="2">
    <source>
        <dbReference type="SAM" id="Phobius"/>
    </source>
</evidence>
<reference evidence="3 4" key="1">
    <citation type="submission" date="2018-09" db="EMBL/GenBank/DDBJ databases">
        <title>Characterization of the phylogenetic diversity of five novel species belonging to the genus Bifidobacterium.</title>
        <authorList>
            <person name="Lugli G.A."/>
            <person name="Duranti S."/>
            <person name="Milani C."/>
        </authorList>
    </citation>
    <scope>NUCLEOTIDE SEQUENCE [LARGE SCALE GENOMIC DNA]</scope>
    <source>
        <strain evidence="3 4">2036B</strain>
    </source>
</reference>
<evidence type="ECO:0000313" key="3">
    <source>
        <dbReference type="EMBL" id="RSX53378.1"/>
    </source>
</evidence>
<feature type="transmembrane region" description="Helical" evidence="2">
    <location>
        <begin position="102"/>
        <end position="123"/>
    </location>
</feature>
<keyword evidence="2" id="KW-0472">Membrane</keyword>
<accession>A0A430FKZ5</accession>
<dbReference type="Proteomes" id="UP000287609">
    <property type="component" value="Unassembled WGS sequence"/>
</dbReference>
<evidence type="ECO:0000256" key="1">
    <source>
        <dbReference type="SAM" id="MobiDB-lite"/>
    </source>
</evidence>
<name>A0A430FKZ5_9BIFI</name>
<feature type="compositionally biased region" description="Low complexity" evidence="1">
    <location>
        <begin position="59"/>
        <end position="84"/>
    </location>
</feature>
<sequence>MENNMVPGPEEQPSVPDITPETTQIPTGAASALFQQPMQSPTTGAAPQQVASQPPTMPQPLAQQPLVQQPMSQQSMTQQPIMQPVAGPSAAPKQHAVVHLHMYVFVLSLIGAFLLGAIAMFAITRVAGPSSFSFGPSRSEKVLKDAHESCQGGFGWKTRLGEDGSSLYLEAGKYKAQDAMYCVASATDMPSSVKHRILQTNAFNGVQTGEWDEFEASWTYDGSDDSNSAFTLSISIKDD</sequence>